<proteinExistence type="predicted"/>
<dbReference type="EMBL" id="CAXHBF010000417">
    <property type="protein sequence ID" value="CAK9856144.1"/>
    <property type="molecule type" value="Genomic_DNA"/>
</dbReference>
<organism evidence="2 3">
    <name type="scientific">Sphagnum jensenii</name>
    <dbReference type="NCBI Taxonomy" id="128206"/>
    <lineage>
        <taxon>Eukaryota</taxon>
        <taxon>Viridiplantae</taxon>
        <taxon>Streptophyta</taxon>
        <taxon>Embryophyta</taxon>
        <taxon>Bryophyta</taxon>
        <taxon>Sphagnophytina</taxon>
        <taxon>Sphagnopsida</taxon>
        <taxon>Sphagnales</taxon>
        <taxon>Sphagnaceae</taxon>
        <taxon>Sphagnum</taxon>
    </lineage>
</organism>
<comment type="caution">
    <text evidence="2">The sequence shown here is derived from an EMBL/GenBank/DDBJ whole genome shotgun (WGS) entry which is preliminary data.</text>
</comment>
<feature type="region of interest" description="Disordered" evidence="1">
    <location>
        <begin position="1"/>
        <end position="23"/>
    </location>
</feature>
<name>A0ABP1A257_9BRYO</name>
<evidence type="ECO:0000256" key="1">
    <source>
        <dbReference type="SAM" id="MobiDB-lite"/>
    </source>
</evidence>
<feature type="region of interest" description="Disordered" evidence="1">
    <location>
        <begin position="62"/>
        <end position="90"/>
    </location>
</feature>
<sequence length="90" mass="10459">MKKKFADNSSCAGTRPFCRKPPKKEEKLVLRETSMEEATAAEQNLRWKRICSMRTRNVILSQRQRHHATRAQGEKNNLSAEEEARLQFGI</sequence>
<evidence type="ECO:0000313" key="3">
    <source>
        <dbReference type="Proteomes" id="UP001497522"/>
    </source>
</evidence>
<accession>A0ABP1A257</accession>
<reference evidence="2" key="1">
    <citation type="submission" date="2024-03" db="EMBL/GenBank/DDBJ databases">
        <authorList>
            <consortium name="ELIXIR-Norway"/>
            <consortium name="Elixir Norway"/>
        </authorList>
    </citation>
    <scope>NUCLEOTIDE SEQUENCE</scope>
</reference>
<dbReference type="Proteomes" id="UP001497522">
    <property type="component" value="Unassembled WGS sequence"/>
</dbReference>
<keyword evidence="3" id="KW-1185">Reference proteome</keyword>
<evidence type="ECO:0000313" key="2">
    <source>
        <dbReference type="EMBL" id="CAK9856144.1"/>
    </source>
</evidence>
<protein>
    <submittedName>
        <fullName evidence="2">Uncharacterized protein</fullName>
    </submittedName>
</protein>
<gene>
    <name evidence="2" type="ORF">CSSPJE1EN2_LOCUS26076</name>
</gene>